<evidence type="ECO:0000313" key="2">
    <source>
        <dbReference type="EMBL" id="EAY21137.1"/>
    </source>
</evidence>
<evidence type="ECO:0000313" key="3">
    <source>
        <dbReference type="Proteomes" id="UP000001542"/>
    </source>
</evidence>
<feature type="domain" description="Mon2/Sec7/BIG1-like HDS" evidence="1">
    <location>
        <begin position="271"/>
        <end position="344"/>
    </location>
</feature>
<organism evidence="2 3">
    <name type="scientific">Trichomonas vaginalis (strain ATCC PRA-98 / G3)</name>
    <dbReference type="NCBI Taxonomy" id="412133"/>
    <lineage>
        <taxon>Eukaryota</taxon>
        <taxon>Metamonada</taxon>
        <taxon>Parabasalia</taxon>
        <taxon>Trichomonadida</taxon>
        <taxon>Trichomonadidae</taxon>
        <taxon>Trichomonas</taxon>
    </lineage>
</organism>
<dbReference type="AlphaFoldDB" id="A2DEL0"/>
<accession>A2DEL0</accession>
<dbReference type="EMBL" id="DS113192">
    <property type="protein sequence ID" value="EAY21137.1"/>
    <property type="molecule type" value="Genomic_DNA"/>
</dbReference>
<dbReference type="InParanoid" id="A2DEL0"/>
<dbReference type="SUPFAM" id="SSF48371">
    <property type="entry name" value="ARM repeat"/>
    <property type="match status" value="1"/>
</dbReference>
<gene>
    <name evidence="2" type="ORF">TVAG_283070</name>
</gene>
<sequence length="480" mass="56077">MNSQFNYQDVLHELSSKGYNEILSNSIVETSIMINIDQKLEIFDNSEIDKEKTEIAEMNIRRSIINEYYYPLITIFDGIYDICYDLLKKSLNFCSDFPKENLMYCQGSLMMLKAFLGLSSYANQFAKFEDFFSFSEILIQKYLKNGIKKVPNSIIKKLSKCFPTIRTSWNEYTKFILRNQIDFDLNFENLDSYSINLMIDAFDKEFYDENNKPRKIILKQILNIMLHAARSPDYIWKQVWNEIKQKVLIGIIHYKICLKFVELSIISSHNSGYNRQDELFEAYLTAYPDANDKQKTRIVDSISNVINSLKDQISSSWIYILQIVALDEMKDNQNCSSQALDILEKCVIDYSKQSRKYASYIITTISQILNTSNCIETRLRVVSLIPLVADNIINNVEEFEMLTDVLMTVFAEQEEIIVELGESYTYKIISSIIDKRDYVDVMMTKICQRSFSSEQGELINKLFKENKIPLYVNFNGYSIA</sequence>
<dbReference type="InterPro" id="IPR016024">
    <property type="entry name" value="ARM-type_fold"/>
</dbReference>
<dbReference type="InterPro" id="IPR015403">
    <property type="entry name" value="Mon2/Sec7/BIG1-like_HDS"/>
</dbReference>
<dbReference type="KEGG" id="tva:5466685"/>
<dbReference type="RefSeq" id="XP_001582123.1">
    <property type="nucleotide sequence ID" value="XM_001582073.1"/>
</dbReference>
<evidence type="ECO:0000259" key="1">
    <source>
        <dbReference type="Pfam" id="PF09324"/>
    </source>
</evidence>
<name>A2DEL0_TRIV3</name>
<dbReference type="VEuPathDB" id="TrichDB:TVAGG3_0577780"/>
<protein>
    <recommendedName>
        <fullName evidence="1">Mon2/Sec7/BIG1-like HDS domain-containing protein</fullName>
    </recommendedName>
</protein>
<reference evidence="2" key="2">
    <citation type="journal article" date="2007" name="Science">
        <title>Draft genome sequence of the sexually transmitted pathogen Trichomonas vaginalis.</title>
        <authorList>
            <person name="Carlton J.M."/>
            <person name="Hirt R.P."/>
            <person name="Silva J.C."/>
            <person name="Delcher A.L."/>
            <person name="Schatz M."/>
            <person name="Zhao Q."/>
            <person name="Wortman J.R."/>
            <person name="Bidwell S.L."/>
            <person name="Alsmark U.C.M."/>
            <person name="Besteiro S."/>
            <person name="Sicheritz-Ponten T."/>
            <person name="Noel C.J."/>
            <person name="Dacks J.B."/>
            <person name="Foster P.G."/>
            <person name="Simillion C."/>
            <person name="Van de Peer Y."/>
            <person name="Miranda-Saavedra D."/>
            <person name="Barton G.J."/>
            <person name="Westrop G.D."/>
            <person name="Mueller S."/>
            <person name="Dessi D."/>
            <person name="Fiori P.L."/>
            <person name="Ren Q."/>
            <person name="Paulsen I."/>
            <person name="Zhang H."/>
            <person name="Bastida-Corcuera F.D."/>
            <person name="Simoes-Barbosa A."/>
            <person name="Brown M.T."/>
            <person name="Hayes R.D."/>
            <person name="Mukherjee M."/>
            <person name="Okumura C.Y."/>
            <person name="Schneider R."/>
            <person name="Smith A.J."/>
            <person name="Vanacova S."/>
            <person name="Villalvazo M."/>
            <person name="Haas B.J."/>
            <person name="Pertea M."/>
            <person name="Feldblyum T.V."/>
            <person name="Utterback T.R."/>
            <person name="Shu C.L."/>
            <person name="Osoegawa K."/>
            <person name="de Jong P.J."/>
            <person name="Hrdy I."/>
            <person name="Horvathova L."/>
            <person name="Zubacova Z."/>
            <person name="Dolezal P."/>
            <person name="Malik S.B."/>
            <person name="Logsdon J.M. Jr."/>
            <person name="Henze K."/>
            <person name="Gupta A."/>
            <person name="Wang C.C."/>
            <person name="Dunne R.L."/>
            <person name="Upcroft J.A."/>
            <person name="Upcroft P."/>
            <person name="White O."/>
            <person name="Salzberg S.L."/>
            <person name="Tang P."/>
            <person name="Chiu C.-H."/>
            <person name="Lee Y.-S."/>
            <person name="Embley T.M."/>
            <person name="Coombs G.H."/>
            <person name="Mottram J.C."/>
            <person name="Tachezy J."/>
            <person name="Fraser-Liggett C.M."/>
            <person name="Johnson P.J."/>
        </authorList>
    </citation>
    <scope>NUCLEOTIDE SEQUENCE [LARGE SCALE GENOMIC DNA]</scope>
    <source>
        <strain evidence="2">G3</strain>
    </source>
</reference>
<dbReference type="Proteomes" id="UP000001542">
    <property type="component" value="Unassembled WGS sequence"/>
</dbReference>
<proteinExistence type="predicted"/>
<dbReference type="VEuPathDB" id="TrichDB:TVAG_283070"/>
<keyword evidence="3" id="KW-1185">Reference proteome</keyword>
<reference evidence="2" key="1">
    <citation type="submission" date="2006-10" db="EMBL/GenBank/DDBJ databases">
        <authorList>
            <person name="Amadeo P."/>
            <person name="Zhao Q."/>
            <person name="Wortman J."/>
            <person name="Fraser-Liggett C."/>
            <person name="Carlton J."/>
        </authorList>
    </citation>
    <scope>NUCLEOTIDE SEQUENCE</scope>
    <source>
        <strain evidence="2">G3</strain>
    </source>
</reference>
<dbReference type="Pfam" id="PF09324">
    <property type="entry name" value="Sec7-like_HDS"/>
    <property type="match status" value="1"/>
</dbReference>